<keyword evidence="7" id="KW-1185">Reference proteome</keyword>
<accession>A0A250AWY2</accession>
<dbReference type="SMART" id="SM00421">
    <property type="entry name" value="HTH_LUXR"/>
    <property type="match status" value="1"/>
</dbReference>
<gene>
    <name evidence="6" type="ORF">AWC35_03470</name>
</gene>
<keyword evidence="1" id="KW-0805">Transcription regulation</keyword>
<dbReference type="PROSITE" id="PS50043">
    <property type="entry name" value="HTH_LUXR_2"/>
    <property type="match status" value="1"/>
</dbReference>
<sequence>MDNTINLYVLSEDFYFIFGLSHIIDTNKYKLYAQHVSNGCLSYHPVSGRNNIVIIDVVTPEKLHELIEQIPRGVRVVFMSNMSFLPDSTYGFISKKVSVKTLLATLERYVNWNEIIKYPLTSRELAVISELAKGYAPHTISRRLNISVKTISTHKTNALKKLGIVDKMNGLSMFYCNDIIYKLNVLICSRYYWNSDYCHGA</sequence>
<dbReference type="PANTHER" id="PTHR44688">
    <property type="entry name" value="DNA-BINDING TRANSCRIPTIONAL ACTIVATOR DEVR_DOSR"/>
    <property type="match status" value="1"/>
</dbReference>
<reference evidence="6 7" key="1">
    <citation type="submission" date="2016-01" db="EMBL/GenBank/DDBJ databases">
        <authorList>
            <person name="Oliw E.H."/>
        </authorList>
    </citation>
    <scope>NUCLEOTIDE SEQUENCE [LARGE SCALE GENOMIC DNA]</scope>
    <source>
        <strain evidence="6 7">FRB97</strain>
    </source>
</reference>
<dbReference type="EMBL" id="CP014136">
    <property type="protein sequence ID" value="ATA18478.1"/>
    <property type="molecule type" value="Genomic_DNA"/>
</dbReference>
<evidence type="ECO:0000313" key="7">
    <source>
        <dbReference type="Proteomes" id="UP000217182"/>
    </source>
</evidence>
<dbReference type="PRINTS" id="PR00038">
    <property type="entry name" value="HTHLUXR"/>
</dbReference>
<dbReference type="InterPro" id="IPR036388">
    <property type="entry name" value="WH-like_DNA-bd_sf"/>
</dbReference>
<proteinExistence type="predicted"/>
<dbReference type="Gene3D" id="1.10.10.10">
    <property type="entry name" value="Winged helix-like DNA-binding domain superfamily/Winged helix DNA-binding domain"/>
    <property type="match status" value="1"/>
</dbReference>
<evidence type="ECO:0000313" key="6">
    <source>
        <dbReference type="EMBL" id="ATA18478.1"/>
    </source>
</evidence>
<protein>
    <recommendedName>
        <fullName evidence="5">HTH luxR-type domain-containing protein</fullName>
    </recommendedName>
</protein>
<dbReference type="InterPro" id="IPR016032">
    <property type="entry name" value="Sig_transdc_resp-reg_C-effctor"/>
</dbReference>
<organism evidence="6 7">
    <name type="scientific">Gibbsiella quercinecans</name>
    <dbReference type="NCBI Taxonomy" id="929813"/>
    <lineage>
        <taxon>Bacteria</taxon>
        <taxon>Pseudomonadati</taxon>
        <taxon>Pseudomonadota</taxon>
        <taxon>Gammaproteobacteria</taxon>
        <taxon>Enterobacterales</taxon>
        <taxon>Yersiniaceae</taxon>
        <taxon>Gibbsiella</taxon>
    </lineage>
</organism>
<evidence type="ECO:0000256" key="3">
    <source>
        <dbReference type="ARBA" id="ARBA00023159"/>
    </source>
</evidence>
<dbReference type="GO" id="GO:0006355">
    <property type="term" value="P:regulation of DNA-templated transcription"/>
    <property type="evidence" value="ECO:0007669"/>
    <property type="project" value="InterPro"/>
</dbReference>
<keyword evidence="4" id="KW-0804">Transcription</keyword>
<dbReference type="AlphaFoldDB" id="A0A250AWY2"/>
<dbReference type="PANTHER" id="PTHR44688:SF16">
    <property type="entry name" value="DNA-BINDING TRANSCRIPTIONAL ACTIVATOR DEVR_DOSR"/>
    <property type="match status" value="1"/>
</dbReference>
<evidence type="ECO:0000256" key="4">
    <source>
        <dbReference type="ARBA" id="ARBA00023163"/>
    </source>
</evidence>
<dbReference type="SUPFAM" id="SSF46894">
    <property type="entry name" value="C-terminal effector domain of the bipartite response regulators"/>
    <property type="match status" value="1"/>
</dbReference>
<dbReference type="InterPro" id="IPR000792">
    <property type="entry name" value="Tscrpt_reg_LuxR_C"/>
</dbReference>
<evidence type="ECO:0000256" key="1">
    <source>
        <dbReference type="ARBA" id="ARBA00023015"/>
    </source>
</evidence>
<dbReference type="Pfam" id="PF00196">
    <property type="entry name" value="GerE"/>
    <property type="match status" value="1"/>
</dbReference>
<dbReference type="KEGG" id="gqu:AWC35_03470"/>
<keyword evidence="3" id="KW-0010">Activator</keyword>
<dbReference type="RefSeq" id="WP_095845075.1">
    <property type="nucleotide sequence ID" value="NZ_CP014136.1"/>
</dbReference>
<evidence type="ECO:0000259" key="5">
    <source>
        <dbReference type="PROSITE" id="PS50043"/>
    </source>
</evidence>
<dbReference type="CDD" id="cd06170">
    <property type="entry name" value="LuxR_C_like"/>
    <property type="match status" value="1"/>
</dbReference>
<dbReference type="Proteomes" id="UP000217182">
    <property type="component" value="Chromosome"/>
</dbReference>
<evidence type="ECO:0000256" key="2">
    <source>
        <dbReference type="ARBA" id="ARBA00023125"/>
    </source>
</evidence>
<name>A0A250AWY2_9GAMM</name>
<dbReference type="GO" id="GO:0003677">
    <property type="term" value="F:DNA binding"/>
    <property type="evidence" value="ECO:0007669"/>
    <property type="project" value="UniProtKB-KW"/>
</dbReference>
<feature type="domain" description="HTH luxR-type" evidence="5">
    <location>
        <begin position="113"/>
        <end position="178"/>
    </location>
</feature>
<dbReference type="OrthoDB" id="6628257at2"/>
<keyword evidence="2" id="KW-0238">DNA-binding</keyword>